<sequence length="105" mass="11547">MKIKTFIMTLFLVSLSAVINASDEDQFKAYGKAITVMNIEKLALSPKEKEAFLEGVKAALKETKLNEKDQEGLAKLGQFLDQRASKTMAKTKSCDSPQGNCKTCP</sequence>
<dbReference type="AlphaFoldDB" id="A6DJL7"/>
<feature type="signal peptide" evidence="1">
    <location>
        <begin position="1"/>
        <end position="21"/>
    </location>
</feature>
<evidence type="ECO:0000256" key="1">
    <source>
        <dbReference type="SAM" id="SignalP"/>
    </source>
</evidence>
<keyword evidence="3" id="KW-1185">Reference proteome</keyword>
<name>A6DJL7_9BACT</name>
<dbReference type="EMBL" id="ABCK01000006">
    <property type="protein sequence ID" value="EDM28091.1"/>
    <property type="molecule type" value="Genomic_DNA"/>
</dbReference>
<feature type="chain" id="PRO_5002694442" evidence="1">
    <location>
        <begin position="22"/>
        <end position="105"/>
    </location>
</feature>
<dbReference type="Proteomes" id="UP000004947">
    <property type="component" value="Unassembled WGS sequence"/>
</dbReference>
<gene>
    <name evidence="2" type="ORF">LNTAR_12081</name>
</gene>
<evidence type="ECO:0000313" key="3">
    <source>
        <dbReference type="Proteomes" id="UP000004947"/>
    </source>
</evidence>
<reference evidence="2 3" key="1">
    <citation type="journal article" date="2010" name="J. Bacteriol.">
        <title>Genome sequence of Lentisphaera araneosa HTCC2155T, the type species of the order Lentisphaerales in the phylum Lentisphaerae.</title>
        <authorList>
            <person name="Thrash J.C."/>
            <person name="Cho J.C."/>
            <person name="Vergin K.L."/>
            <person name="Morris R.M."/>
            <person name="Giovannoni S.J."/>
        </authorList>
    </citation>
    <scope>NUCLEOTIDE SEQUENCE [LARGE SCALE GENOMIC DNA]</scope>
    <source>
        <strain evidence="2 3">HTCC2155</strain>
    </source>
</reference>
<organism evidence="2 3">
    <name type="scientific">Lentisphaera araneosa HTCC2155</name>
    <dbReference type="NCBI Taxonomy" id="313628"/>
    <lineage>
        <taxon>Bacteria</taxon>
        <taxon>Pseudomonadati</taxon>
        <taxon>Lentisphaerota</taxon>
        <taxon>Lentisphaeria</taxon>
        <taxon>Lentisphaerales</taxon>
        <taxon>Lentisphaeraceae</taxon>
        <taxon>Lentisphaera</taxon>
    </lineage>
</organism>
<keyword evidence="1" id="KW-0732">Signal</keyword>
<comment type="caution">
    <text evidence="2">The sequence shown here is derived from an EMBL/GenBank/DDBJ whole genome shotgun (WGS) entry which is preliminary data.</text>
</comment>
<protein>
    <submittedName>
        <fullName evidence="2">Uncharacterized protein</fullName>
    </submittedName>
</protein>
<accession>A6DJL7</accession>
<proteinExistence type="predicted"/>
<evidence type="ECO:0000313" key="2">
    <source>
        <dbReference type="EMBL" id="EDM28091.1"/>
    </source>
</evidence>
<dbReference type="RefSeq" id="WP_007278085.1">
    <property type="nucleotide sequence ID" value="NZ_ABCK01000006.1"/>
</dbReference>